<sequence>MRVANTAIRLTNHGNRRDVGLCRVLPYAAKDTDRNTSDLDRVMHVKLARALDHRSHPGPVLGQLPDTNYGDFKCGGWHQE</sequence>
<name>A0A4R8RZX0_9MYCO</name>
<dbReference type="EMBL" id="PECH01000008">
    <property type="protein sequence ID" value="TDZ80101.1"/>
    <property type="molecule type" value="Genomic_DNA"/>
</dbReference>
<organism evidence="1 2">
    <name type="scientific">Mycobacteroides salmoniphilum</name>
    <dbReference type="NCBI Taxonomy" id="404941"/>
    <lineage>
        <taxon>Bacteria</taxon>
        <taxon>Bacillati</taxon>
        <taxon>Actinomycetota</taxon>
        <taxon>Actinomycetes</taxon>
        <taxon>Mycobacteriales</taxon>
        <taxon>Mycobacteriaceae</taxon>
        <taxon>Mycobacteroides</taxon>
    </lineage>
</organism>
<evidence type="ECO:0000313" key="2">
    <source>
        <dbReference type="Proteomes" id="UP000295117"/>
    </source>
</evidence>
<reference evidence="1 2" key="1">
    <citation type="journal article" date="2019" name="Sci. Rep.">
        <title>Extended insight into the Mycobacterium chelonae-abscessus complex through whole genome sequencing of Mycobacterium salmoniphilum outbreak and Mycobacterium salmoniphilum-like strains.</title>
        <authorList>
            <person name="Behra P.R.K."/>
            <person name="Das S."/>
            <person name="Pettersson B.M.F."/>
            <person name="Shirreff L."/>
            <person name="DuCote T."/>
            <person name="Jacobsson K.G."/>
            <person name="Ennis D.G."/>
            <person name="Kirsebom L.A."/>
        </authorList>
    </citation>
    <scope>NUCLEOTIDE SEQUENCE [LARGE SCALE GENOMIC DNA]</scope>
    <source>
        <strain evidence="1 2">DE 4585</strain>
    </source>
</reference>
<protein>
    <submittedName>
        <fullName evidence="1">Uncharacterized protein</fullName>
    </submittedName>
</protein>
<dbReference type="Proteomes" id="UP000295117">
    <property type="component" value="Unassembled WGS sequence"/>
</dbReference>
<accession>A0A4R8RZX0</accession>
<gene>
    <name evidence="1" type="ORF">DE4585_03852</name>
</gene>
<dbReference type="AlphaFoldDB" id="A0A4R8RZX0"/>
<proteinExistence type="predicted"/>
<evidence type="ECO:0000313" key="1">
    <source>
        <dbReference type="EMBL" id="TDZ80101.1"/>
    </source>
</evidence>
<comment type="caution">
    <text evidence="1">The sequence shown here is derived from an EMBL/GenBank/DDBJ whole genome shotgun (WGS) entry which is preliminary data.</text>
</comment>